<feature type="chain" id="PRO_5045181256" description="DUF4148 domain-containing protein" evidence="1">
    <location>
        <begin position="23"/>
        <end position="95"/>
    </location>
</feature>
<protein>
    <recommendedName>
        <fullName evidence="4">DUF4148 domain-containing protein</fullName>
    </recommendedName>
</protein>
<dbReference type="RefSeq" id="WP_377710775.1">
    <property type="nucleotide sequence ID" value="NZ_JBHSMP010000011.1"/>
</dbReference>
<evidence type="ECO:0008006" key="4">
    <source>
        <dbReference type="Google" id="ProtNLM"/>
    </source>
</evidence>
<accession>A0ABW0J6X7</accession>
<sequence>MKTWIKLAAISLVGITSLSAHAEHLTPQQCNGYPFVHNHKPTHDDLQLELALVEGEGYTPGDDDNDYPAGIQHAEELLQSDYARDCLHQTPGSST</sequence>
<feature type="signal peptide" evidence="1">
    <location>
        <begin position="1"/>
        <end position="22"/>
    </location>
</feature>
<gene>
    <name evidence="2" type="ORF">ACFPTO_08360</name>
</gene>
<comment type="caution">
    <text evidence="2">The sequence shown here is derived from an EMBL/GenBank/DDBJ whole genome shotgun (WGS) entry which is preliminary data.</text>
</comment>
<evidence type="ECO:0000256" key="1">
    <source>
        <dbReference type="SAM" id="SignalP"/>
    </source>
</evidence>
<keyword evidence="3" id="KW-1185">Reference proteome</keyword>
<dbReference type="Proteomes" id="UP001596103">
    <property type="component" value="Unassembled WGS sequence"/>
</dbReference>
<keyword evidence="1" id="KW-0732">Signal</keyword>
<name>A0ABW0J6X7_9BURK</name>
<evidence type="ECO:0000313" key="2">
    <source>
        <dbReference type="EMBL" id="MFC5428813.1"/>
    </source>
</evidence>
<evidence type="ECO:0000313" key="3">
    <source>
        <dbReference type="Proteomes" id="UP001596103"/>
    </source>
</evidence>
<dbReference type="EMBL" id="JBHSMP010000011">
    <property type="protein sequence ID" value="MFC5428813.1"/>
    <property type="molecule type" value="Genomic_DNA"/>
</dbReference>
<organism evidence="2 3">
    <name type="scientific">Paraburkholderia denitrificans</name>
    <dbReference type="NCBI Taxonomy" id="694025"/>
    <lineage>
        <taxon>Bacteria</taxon>
        <taxon>Pseudomonadati</taxon>
        <taxon>Pseudomonadota</taxon>
        <taxon>Betaproteobacteria</taxon>
        <taxon>Burkholderiales</taxon>
        <taxon>Burkholderiaceae</taxon>
        <taxon>Paraburkholderia</taxon>
    </lineage>
</organism>
<proteinExistence type="predicted"/>
<reference evidence="3" key="1">
    <citation type="journal article" date="2019" name="Int. J. Syst. Evol. Microbiol.">
        <title>The Global Catalogue of Microorganisms (GCM) 10K type strain sequencing project: providing services to taxonomists for standard genome sequencing and annotation.</title>
        <authorList>
            <consortium name="The Broad Institute Genomics Platform"/>
            <consortium name="The Broad Institute Genome Sequencing Center for Infectious Disease"/>
            <person name="Wu L."/>
            <person name="Ma J."/>
        </authorList>
    </citation>
    <scope>NUCLEOTIDE SEQUENCE [LARGE SCALE GENOMIC DNA]</scope>
    <source>
        <strain evidence="3">CCUG 56042</strain>
    </source>
</reference>